<dbReference type="PANTHER" id="PTHR33398">
    <property type="entry name" value="30S RIBOSOMAL PROTEIN S20"/>
    <property type="match status" value="1"/>
</dbReference>
<keyword evidence="2 7" id="KW-0699">rRNA-binding</keyword>
<comment type="similarity">
    <text evidence="1 7">Belongs to the bacterial ribosomal protein bS20 family.</text>
</comment>
<dbReference type="HAMAP" id="MF_00500">
    <property type="entry name" value="Ribosomal_bS20"/>
    <property type="match status" value="1"/>
</dbReference>
<protein>
    <recommendedName>
        <fullName evidence="6 7">Small ribosomal subunit protein bS20</fullName>
    </recommendedName>
</protein>
<dbReference type="PANTHER" id="PTHR33398:SF1">
    <property type="entry name" value="SMALL RIBOSOMAL SUBUNIT PROTEIN BS20C"/>
    <property type="match status" value="1"/>
</dbReference>
<gene>
    <name evidence="7 8" type="primary">rpsT</name>
    <name evidence="8" type="ORF">COV57_01300</name>
</gene>
<dbReference type="AlphaFoldDB" id="A0A2H0N806"/>
<dbReference type="InterPro" id="IPR036510">
    <property type="entry name" value="Ribosomal_bS20_sf"/>
</dbReference>
<dbReference type="GO" id="GO:0005829">
    <property type="term" value="C:cytosol"/>
    <property type="evidence" value="ECO:0007669"/>
    <property type="project" value="TreeGrafter"/>
</dbReference>
<dbReference type="InterPro" id="IPR002583">
    <property type="entry name" value="Ribosomal_bS20"/>
</dbReference>
<comment type="function">
    <text evidence="7">Binds directly to 16S ribosomal RNA.</text>
</comment>
<dbReference type="Proteomes" id="UP000229893">
    <property type="component" value="Unassembled WGS sequence"/>
</dbReference>
<dbReference type="GO" id="GO:0006412">
    <property type="term" value="P:translation"/>
    <property type="evidence" value="ECO:0007669"/>
    <property type="project" value="UniProtKB-UniRule"/>
</dbReference>
<dbReference type="NCBIfam" id="TIGR00029">
    <property type="entry name" value="S20"/>
    <property type="match status" value="1"/>
</dbReference>
<evidence type="ECO:0000313" key="9">
    <source>
        <dbReference type="Proteomes" id="UP000229893"/>
    </source>
</evidence>
<dbReference type="GO" id="GO:0070181">
    <property type="term" value="F:small ribosomal subunit rRNA binding"/>
    <property type="evidence" value="ECO:0007669"/>
    <property type="project" value="TreeGrafter"/>
</dbReference>
<keyword evidence="3 7" id="KW-0694">RNA-binding</keyword>
<keyword evidence="4 7" id="KW-0689">Ribosomal protein</keyword>
<name>A0A2H0N806_9BACT</name>
<dbReference type="Gene3D" id="1.20.58.110">
    <property type="entry name" value="Ribosomal protein S20"/>
    <property type="match status" value="1"/>
</dbReference>
<dbReference type="EMBL" id="PCWO01000019">
    <property type="protein sequence ID" value="PIR05019.1"/>
    <property type="molecule type" value="Genomic_DNA"/>
</dbReference>
<evidence type="ECO:0000256" key="5">
    <source>
        <dbReference type="ARBA" id="ARBA00023274"/>
    </source>
</evidence>
<evidence type="ECO:0000256" key="1">
    <source>
        <dbReference type="ARBA" id="ARBA00007634"/>
    </source>
</evidence>
<evidence type="ECO:0000313" key="8">
    <source>
        <dbReference type="EMBL" id="PIR05019.1"/>
    </source>
</evidence>
<evidence type="ECO:0000256" key="4">
    <source>
        <dbReference type="ARBA" id="ARBA00022980"/>
    </source>
</evidence>
<keyword evidence="5 7" id="KW-0687">Ribonucleoprotein</keyword>
<evidence type="ECO:0000256" key="6">
    <source>
        <dbReference type="ARBA" id="ARBA00035136"/>
    </source>
</evidence>
<reference evidence="8 9" key="1">
    <citation type="submission" date="2017-09" db="EMBL/GenBank/DDBJ databases">
        <title>Depth-based differentiation of microbial function through sediment-hosted aquifers and enrichment of novel symbionts in the deep terrestrial subsurface.</title>
        <authorList>
            <person name="Probst A.J."/>
            <person name="Ladd B."/>
            <person name="Jarett J.K."/>
            <person name="Geller-Mcgrath D.E."/>
            <person name="Sieber C.M."/>
            <person name="Emerson J.B."/>
            <person name="Anantharaman K."/>
            <person name="Thomas B.C."/>
            <person name="Malmstrom R."/>
            <person name="Stieglmeier M."/>
            <person name="Klingl A."/>
            <person name="Woyke T."/>
            <person name="Ryan C.M."/>
            <person name="Banfield J.F."/>
        </authorList>
    </citation>
    <scope>NUCLEOTIDE SEQUENCE [LARGE SCALE GENOMIC DNA]</scope>
    <source>
        <strain evidence="8">CG11_big_fil_rev_8_21_14_0_20_35_14</strain>
    </source>
</reference>
<accession>A0A2H0N806</accession>
<dbReference type="GO" id="GO:0015935">
    <property type="term" value="C:small ribosomal subunit"/>
    <property type="evidence" value="ECO:0007669"/>
    <property type="project" value="TreeGrafter"/>
</dbReference>
<evidence type="ECO:0000256" key="3">
    <source>
        <dbReference type="ARBA" id="ARBA00022884"/>
    </source>
</evidence>
<comment type="caution">
    <text evidence="8">The sequence shown here is derived from an EMBL/GenBank/DDBJ whole genome shotgun (WGS) entry which is preliminary data.</text>
</comment>
<dbReference type="SUPFAM" id="SSF46992">
    <property type="entry name" value="Ribosomal protein S20"/>
    <property type="match status" value="1"/>
</dbReference>
<organism evidence="8 9">
    <name type="scientific">Candidatus Liptonbacteria bacterium CG11_big_fil_rev_8_21_14_0_20_35_14</name>
    <dbReference type="NCBI Taxonomy" id="1974634"/>
    <lineage>
        <taxon>Bacteria</taxon>
        <taxon>Candidatus Liptoniibacteriota</taxon>
    </lineage>
</organism>
<evidence type="ECO:0000256" key="2">
    <source>
        <dbReference type="ARBA" id="ARBA00022730"/>
    </source>
</evidence>
<evidence type="ECO:0000256" key="7">
    <source>
        <dbReference type="HAMAP-Rule" id="MF_00500"/>
    </source>
</evidence>
<dbReference type="Pfam" id="PF01649">
    <property type="entry name" value="Ribosomal_S20p"/>
    <property type="match status" value="1"/>
</dbReference>
<dbReference type="GO" id="GO:0003735">
    <property type="term" value="F:structural constituent of ribosome"/>
    <property type="evidence" value="ECO:0007669"/>
    <property type="project" value="InterPro"/>
</dbReference>
<proteinExistence type="inferred from homology"/>
<sequence length="86" mass="9877">MPNTRTAKRAFRKSEIKKEVNVARKRDLKNTIKTLKKIIEGGDKEAIKSQISLTYKKIDKAAKVNLIKKNKASRLKSRLTKKIVVK</sequence>